<keyword evidence="5 16" id="KW-0645">Protease</keyword>
<evidence type="ECO:0000256" key="18">
    <source>
        <dbReference type="SAM" id="MobiDB-lite"/>
    </source>
</evidence>
<dbReference type="GO" id="GO:0005524">
    <property type="term" value="F:ATP binding"/>
    <property type="evidence" value="ECO:0007669"/>
    <property type="project" value="UniProtKB-UniRule"/>
</dbReference>
<evidence type="ECO:0000256" key="11">
    <source>
        <dbReference type="ARBA" id="ARBA00022840"/>
    </source>
</evidence>
<dbReference type="STRING" id="1006576.DTL3_1169"/>
<protein>
    <recommendedName>
        <fullName evidence="16">ATP-dependent zinc metalloprotease FtsH</fullName>
        <ecNumber evidence="16">3.4.24.-</ecNumber>
    </recommendedName>
</protein>
<comment type="similarity">
    <text evidence="2 16">In the C-terminal section; belongs to the peptidase M41 family.</text>
</comment>
<feature type="binding site" evidence="16">
    <location>
        <position position="446"/>
    </location>
    <ligand>
        <name>Zn(2+)</name>
        <dbReference type="ChEBI" id="CHEBI:29105"/>
        <note>catalytic</note>
    </ligand>
</feature>
<accession>A0A0C7NYX4</accession>
<evidence type="ECO:0000313" key="21">
    <source>
        <dbReference type="Proteomes" id="UP000032809"/>
    </source>
</evidence>
<dbReference type="EC" id="3.4.24.-" evidence="16"/>
<dbReference type="NCBIfam" id="TIGR01241">
    <property type="entry name" value="FtsH_fam"/>
    <property type="match status" value="1"/>
</dbReference>
<evidence type="ECO:0000256" key="4">
    <source>
        <dbReference type="ARBA" id="ARBA00022519"/>
    </source>
</evidence>
<dbReference type="FunFam" id="1.20.58.760:FF:000001">
    <property type="entry name" value="ATP-dependent zinc metalloprotease FtsH"/>
    <property type="match status" value="1"/>
</dbReference>
<dbReference type="GO" id="GO:0016887">
    <property type="term" value="F:ATP hydrolysis activity"/>
    <property type="evidence" value="ECO:0007669"/>
    <property type="project" value="UniProtKB-UniRule"/>
</dbReference>
<comment type="cofactor">
    <cofactor evidence="16">
        <name>Zn(2+)</name>
        <dbReference type="ChEBI" id="CHEBI:29105"/>
    </cofactor>
    <text evidence="16">Binds 1 zinc ion per subunit.</text>
</comment>
<evidence type="ECO:0000256" key="14">
    <source>
        <dbReference type="ARBA" id="ARBA00023136"/>
    </source>
</evidence>
<keyword evidence="8 16" id="KW-0547">Nucleotide-binding</keyword>
<feature type="transmembrane region" description="Helical" evidence="16">
    <location>
        <begin position="33"/>
        <end position="51"/>
    </location>
</feature>
<dbReference type="InterPro" id="IPR011546">
    <property type="entry name" value="Pept_M41_FtsH_extracell"/>
</dbReference>
<keyword evidence="4" id="KW-0997">Cell inner membrane</keyword>
<proteinExistence type="inferred from homology"/>
<dbReference type="FunFam" id="3.40.50.300:FF:000001">
    <property type="entry name" value="ATP-dependent zinc metalloprotease FtsH"/>
    <property type="match status" value="1"/>
</dbReference>
<evidence type="ECO:0000256" key="9">
    <source>
        <dbReference type="ARBA" id="ARBA00022801"/>
    </source>
</evidence>
<dbReference type="SUPFAM" id="SSF52540">
    <property type="entry name" value="P-loop containing nucleoside triphosphate hydrolases"/>
    <property type="match status" value="1"/>
</dbReference>
<keyword evidence="6 16" id="KW-0812">Transmembrane</keyword>
<dbReference type="PANTHER" id="PTHR23076:SF97">
    <property type="entry name" value="ATP-DEPENDENT ZINC METALLOPROTEASE YME1L1"/>
    <property type="match status" value="1"/>
</dbReference>
<evidence type="ECO:0000256" key="5">
    <source>
        <dbReference type="ARBA" id="ARBA00022670"/>
    </source>
</evidence>
<dbReference type="PATRIC" id="fig|1006576.9.peg.1171"/>
<feature type="binding site" evidence="16">
    <location>
        <position position="442"/>
    </location>
    <ligand>
        <name>Zn(2+)</name>
        <dbReference type="ChEBI" id="CHEBI:29105"/>
        <note>catalytic</note>
    </ligand>
</feature>
<dbReference type="Pfam" id="PF01434">
    <property type="entry name" value="Peptidase_M41"/>
    <property type="match status" value="1"/>
</dbReference>
<dbReference type="SUPFAM" id="SSF140990">
    <property type="entry name" value="FtsH protease domain-like"/>
    <property type="match status" value="1"/>
</dbReference>
<dbReference type="InterPro" id="IPR000642">
    <property type="entry name" value="Peptidase_M41"/>
</dbReference>
<dbReference type="Pfam" id="PF06480">
    <property type="entry name" value="FtsH_ext"/>
    <property type="match status" value="1"/>
</dbReference>
<keyword evidence="12 16" id="KW-1133">Transmembrane helix</keyword>
<feature type="region of interest" description="Disordered" evidence="18">
    <location>
        <begin position="1"/>
        <end position="24"/>
    </location>
</feature>
<evidence type="ECO:0000256" key="16">
    <source>
        <dbReference type="HAMAP-Rule" id="MF_01458"/>
    </source>
</evidence>
<dbReference type="FunFam" id="1.10.8.60:FF:000001">
    <property type="entry name" value="ATP-dependent zinc metalloprotease FtsH"/>
    <property type="match status" value="1"/>
</dbReference>
<dbReference type="InterPro" id="IPR003593">
    <property type="entry name" value="AAA+_ATPase"/>
</dbReference>
<comment type="similarity">
    <text evidence="15 16">In the central section; belongs to the AAA ATPase family.</text>
</comment>
<evidence type="ECO:0000256" key="8">
    <source>
        <dbReference type="ARBA" id="ARBA00022741"/>
    </source>
</evidence>
<dbReference type="GO" id="GO:0004176">
    <property type="term" value="F:ATP-dependent peptidase activity"/>
    <property type="evidence" value="ECO:0007669"/>
    <property type="project" value="InterPro"/>
</dbReference>
<dbReference type="InterPro" id="IPR041569">
    <property type="entry name" value="AAA_lid_3"/>
</dbReference>
<evidence type="ECO:0000256" key="12">
    <source>
        <dbReference type="ARBA" id="ARBA00022989"/>
    </source>
</evidence>
<feature type="transmembrane region" description="Helical" evidence="16">
    <location>
        <begin position="127"/>
        <end position="149"/>
    </location>
</feature>
<keyword evidence="3 16" id="KW-1003">Cell membrane</keyword>
<dbReference type="GO" id="GO:0004222">
    <property type="term" value="F:metalloendopeptidase activity"/>
    <property type="evidence" value="ECO:0007669"/>
    <property type="project" value="InterPro"/>
</dbReference>
<dbReference type="Gene3D" id="3.30.720.210">
    <property type="match status" value="1"/>
</dbReference>
<dbReference type="HAMAP" id="MF_01458">
    <property type="entry name" value="FtsH"/>
    <property type="match status" value="1"/>
</dbReference>
<keyword evidence="7 16" id="KW-0479">Metal-binding</keyword>
<dbReference type="GO" id="GO:0030163">
    <property type="term" value="P:protein catabolic process"/>
    <property type="evidence" value="ECO:0007669"/>
    <property type="project" value="UniProtKB-UniRule"/>
</dbReference>
<dbReference type="PROSITE" id="PS00674">
    <property type="entry name" value="AAA"/>
    <property type="match status" value="1"/>
</dbReference>
<dbReference type="AlphaFoldDB" id="A0A0C7NYX4"/>
<evidence type="ECO:0000256" key="15">
    <source>
        <dbReference type="ARBA" id="ARBA00061570"/>
    </source>
</evidence>
<dbReference type="Pfam" id="PF00004">
    <property type="entry name" value="AAA"/>
    <property type="match status" value="1"/>
</dbReference>
<dbReference type="InterPro" id="IPR027417">
    <property type="entry name" value="P-loop_NTPase"/>
</dbReference>
<dbReference type="InterPro" id="IPR003959">
    <property type="entry name" value="ATPase_AAA_core"/>
</dbReference>
<dbReference type="SMART" id="SM00382">
    <property type="entry name" value="AAA"/>
    <property type="match status" value="1"/>
</dbReference>
<dbReference type="PANTHER" id="PTHR23076">
    <property type="entry name" value="METALLOPROTEASE M41 FTSH"/>
    <property type="match status" value="1"/>
</dbReference>
<comment type="subcellular location">
    <subcellularLocation>
        <location evidence="16">Cell membrane</location>
        <topology evidence="16">Multi-pass membrane protein</topology>
        <orientation evidence="16">Cytoplasmic side</orientation>
    </subcellularLocation>
    <subcellularLocation>
        <location evidence="1">Membrane</location>
    </subcellularLocation>
</comment>
<evidence type="ECO:0000256" key="3">
    <source>
        <dbReference type="ARBA" id="ARBA00022475"/>
    </source>
</evidence>
<dbReference type="Pfam" id="PF17862">
    <property type="entry name" value="AAA_lid_3"/>
    <property type="match status" value="1"/>
</dbReference>
<evidence type="ECO:0000259" key="19">
    <source>
        <dbReference type="SMART" id="SM00382"/>
    </source>
</evidence>
<keyword evidence="13 16" id="KW-0482">Metalloprotease</keyword>
<evidence type="ECO:0000256" key="1">
    <source>
        <dbReference type="ARBA" id="ARBA00004370"/>
    </source>
</evidence>
<comment type="subunit">
    <text evidence="16">Homohexamer.</text>
</comment>
<evidence type="ECO:0000256" key="7">
    <source>
        <dbReference type="ARBA" id="ARBA00022723"/>
    </source>
</evidence>
<evidence type="ECO:0000256" key="13">
    <source>
        <dbReference type="ARBA" id="ARBA00023049"/>
    </source>
</evidence>
<name>A0A0C7NYX4_DEFTU</name>
<feature type="active site" evidence="16">
    <location>
        <position position="443"/>
    </location>
</feature>
<dbReference type="Gene3D" id="1.10.8.60">
    <property type="match status" value="1"/>
</dbReference>
<reference evidence="21" key="1">
    <citation type="submission" date="2014-11" db="EMBL/GenBank/DDBJ databases">
        <authorList>
            <person name="Wibberg D."/>
        </authorList>
    </citation>
    <scope>NUCLEOTIDE SEQUENCE [LARGE SCALE GENOMIC DNA]</scope>
    <source>
        <strain evidence="21">L3</strain>
    </source>
</reference>
<feature type="binding site" evidence="16">
    <location>
        <position position="519"/>
    </location>
    <ligand>
        <name>Zn(2+)</name>
        <dbReference type="ChEBI" id="CHEBI:29105"/>
        <note>catalytic</note>
    </ligand>
</feature>
<dbReference type="InterPro" id="IPR037219">
    <property type="entry name" value="Peptidase_M41-like"/>
</dbReference>
<dbReference type="MEROPS" id="M41.021"/>
<evidence type="ECO:0000256" key="10">
    <source>
        <dbReference type="ARBA" id="ARBA00022833"/>
    </source>
</evidence>
<dbReference type="Proteomes" id="UP000032809">
    <property type="component" value="Chromosome I"/>
</dbReference>
<dbReference type="GO" id="GO:0006508">
    <property type="term" value="P:proteolysis"/>
    <property type="evidence" value="ECO:0007669"/>
    <property type="project" value="UniProtKB-KW"/>
</dbReference>
<dbReference type="GO" id="GO:0005886">
    <property type="term" value="C:plasma membrane"/>
    <property type="evidence" value="ECO:0007669"/>
    <property type="project" value="UniProtKB-SubCell"/>
</dbReference>
<dbReference type="GO" id="GO:0008270">
    <property type="term" value="F:zinc ion binding"/>
    <property type="evidence" value="ECO:0007669"/>
    <property type="project" value="UniProtKB-UniRule"/>
</dbReference>
<dbReference type="InterPro" id="IPR005936">
    <property type="entry name" value="FtsH"/>
</dbReference>
<evidence type="ECO:0000313" key="20">
    <source>
        <dbReference type="EMBL" id="CEP78473.1"/>
    </source>
</evidence>
<keyword evidence="21" id="KW-1185">Reference proteome</keyword>
<keyword evidence="9 16" id="KW-0378">Hydrolase</keyword>
<keyword evidence="11 16" id="KW-0067">ATP-binding</keyword>
<feature type="binding site" evidence="16">
    <location>
        <begin position="220"/>
        <end position="227"/>
    </location>
    <ligand>
        <name>ATP</name>
        <dbReference type="ChEBI" id="CHEBI:30616"/>
    </ligand>
</feature>
<dbReference type="OrthoDB" id="9809379at2"/>
<gene>
    <name evidence="20" type="primary">ftsH1</name>
    <name evidence="16" type="synonym">ftsH</name>
    <name evidence="20" type="ORF">DTL3_1169</name>
</gene>
<dbReference type="InterPro" id="IPR003960">
    <property type="entry name" value="ATPase_AAA_CS"/>
</dbReference>
<organism evidence="20 21">
    <name type="scientific">Defluviitoga tunisiensis</name>
    <dbReference type="NCBI Taxonomy" id="1006576"/>
    <lineage>
        <taxon>Bacteria</taxon>
        <taxon>Thermotogati</taxon>
        <taxon>Thermotogota</taxon>
        <taxon>Thermotogae</taxon>
        <taxon>Petrotogales</taxon>
        <taxon>Petrotogaceae</taxon>
        <taxon>Defluviitoga</taxon>
    </lineage>
</organism>
<dbReference type="KEGG" id="dtn:DTL3_1169"/>
<dbReference type="Gene3D" id="1.20.58.760">
    <property type="entry name" value="Peptidase M41"/>
    <property type="match status" value="1"/>
</dbReference>
<feature type="domain" description="AAA+ ATPase" evidence="19">
    <location>
        <begin position="212"/>
        <end position="351"/>
    </location>
</feature>
<evidence type="ECO:0000256" key="17">
    <source>
        <dbReference type="RuleBase" id="RU003651"/>
    </source>
</evidence>
<keyword evidence="14 16" id="KW-0472">Membrane</keyword>
<dbReference type="HOGENOM" id="CLU_000688_16_1_0"/>
<dbReference type="Gene3D" id="3.40.50.300">
    <property type="entry name" value="P-loop containing nucleotide triphosphate hydrolases"/>
    <property type="match status" value="1"/>
</dbReference>
<comment type="function">
    <text evidence="16">Acts as a processive, ATP-dependent zinc metallopeptidase for both cytoplasmic and membrane proteins. Plays a role in the quality control of integral membrane proteins.</text>
</comment>
<evidence type="ECO:0000256" key="6">
    <source>
        <dbReference type="ARBA" id="ARBA00022692"/>
    </source>
</evidence>
<dbReference type="CDD" id="cd19501">
    <property type="entry name" value="RecA-like_FtsH"/>
    <property type="match status" value="1"/>
</dbReference>
<comment type="similarity">
    <text evidence="17">Belongs to the AAA ATPase family.</text>
</comment>
<sequence>MAKNKNNDDKNINPQPKQDKEENKKKVKSTGIIWIYIALAAIFVIAIFFLTKETKTNIPFSQLINMINNDEVESMLINQNGTIKVVAKDGSLYESFSPNMMSDKQYIDTIIQKGIKVDYKQSLSSKWWFTLLMSLIPTVVIVLFLFWMYKYALSGTKSSMTFSKSLSKKFEPSDKKITFKDVAGIDEVIEEVEDIVNFLKNPSEYQEIGARMPKGVLLVGPPGTGKTLTARAIAGEANVPFFYSSGSDFVELFVGVGAARVRDLFKTAKENAPSIIFIDELDAVGRQRGSGLGGGNDEREQTLNALLVELDGFDSSTGVIVMAATNRPDVLDKALLRPGRFDKKIFVGPPDANGRKEILKIHVRNKVISDDVNLDILAKRTPGFVGADLENLTNEAALIATRKRKPAIDMSDFEEALEKIISGPAKKHKIISDKERKILAYHEMGHSLIAHYLPNTDPIYKITIIPRGVGSLGSTLLLPEKDKFLIKKSEILDRITVMLGGRAAEKLVFGFATTGAKDDLQKSTDLAKTMVYRLGMSQKIGPVYWEGEEDEVFLGSELTKQRNYSEETKKELDLEVKKIINNMYDKAIDILNKNRKRLDLLSSYIFKEETIYGEEFKKMMEMDIEELETYVGNESELNEFLNMDVINNLQYQKA</sequence>
<keyword evidence="10 16" id="KW-0862">Zinc</keyword>
<dbReference type="RefSeq" id="WP_084217200.1">
    <property type="nucleotide sequence ID" value="NZ_LN824141.1"/>
</dbReference>
<evidence type="ECO:0000256" key="2">
    <source>
        <dbReference type="ARBA" id="ARBA00010044"/>
    </source>
</evidence>
<dbReference type="EMBL" id="LN824141">
    <property type="protein sequence ID" value="CEP78473.1"/>
    <property type="molecule type" value="Genomic_DNA"/>
</dbReference>